<sequence>MTCRHHADIHNSDRRSPFASIFAFVELEPPFLYTVYSAGLISSSFDNSTLERRSTDRPRRRDHGQIIDKISWHLDPESPRILQRRLTRRNYPNLVESSPASVQGPRRLSRSNASKNAGTLLGPSSDHGDYRQSEPVSLQERLGRVQVQHISPFVCVEHTIASIQTQRNVYYQIFDVESRYIPRPRRDLLHHRPDTYHPRSTSKSLLIESLNPRVQLKSYVHANFGVLTWAPRYLQASRRHSAGHGMCAHSGRAAGERRAYRTAGTHRRAGADSARIEVEMGMESDGGRGSGRGRGRIERRARDGWVCGCTHEWSPPRVPCDHPAFVVLVPALGEVKGKRWRAVKKGQCELSEDAHKRLDKEQAVVQRGEGRKGGAVAGRALRAAWGALAGSTSRLAGIKVEGESGCSAVSIFAVDADDDVGMGSALRETVREQAKQRTRMALTAVAEET</sequence>
<feature type="region of interest" description="Disordered" evidence="1">
    <location>
        <begin position="92"/>
        <end position="136"/>
    </location>
</feature>
<protein>
    <recommendedName>
        <fullName evidence="4">SWIM-type domain-containing protein</fullName>
    </recommendedName>
</protein>
<evidence type="ECO:0000313" key="2">
    <source>
        <dbReference type="EMBL" id="KAJ7040163.1"/>
    </source>
</evidence>
<comment type="caution">
    <text evidence="2">The sequence shown here is derived from an EMBL/GenBank/DDBJ whole genome shotgun (WGS) entry which is preliminary data.</text>
</comment>
<dbReference type="AlphaFoldDB" id="A0AAD6X5W4"/>
<dbReference type="EMBL" id="JARJCM010000023">
    <property type="protein sequence ID" value="KAJ7040163.1"/>
    <property type="molecule type" value="Genomic_DNA"/>
</dbReference>
<keyword evidence="3" id="KW-1185">Reference proteome</keyword>
<dbReference type="Proteomes" id="UP001218188">
    <property type="component" value="Unassembled WGS sequence"/>
</dbReference>
<accession>A0AAD6X5W4</accession>
<gene>
    <name evidence="2" type="ORF">C8F04DRAFT_1178259</name>
</gene>
<name>A0AAD6X5W4_9AGAR</name>
<reference evidence="2" key="1">
    <citation type="submission" date="2023-03" db="EMBL/GenBank/DDBJ databases">
        <title>Massive genome expansion in bonnet fungi (Mycena s.s.) driven by repeated elements and novel gene families across ecological guilds.</title>
        <authorList>
            <consortium name="Lawrence Berkeley National Laboratory"/>
            <person name="Harder C.B."/>
            <person name="Miyauchi S."/>
            <person name="Viragh M."/>
            <person name="Kuo A."/>
            <person name="Thoen E."/>
            <person name="Andreopoulos B."/>
            <person name="Lu D."/>
            <person name="Skrede I."/>
            <person name="Drula E."/>
            <person name="Henrissat B."/>
            <person name="Morin E."/>
            <person name="Kohler A."/>
            <person name="Barry K."/>
            <person name="LaButti K."/>
            <person name="Morin E."/>
            <person name="Salamov A."/>
            <person name="Lipzen A."/>
            <person name="Mereny Z."/>
            <person name="Hegedus B."/>
            <person name="Baldrian P."/>
            <person name="Stursova M."/>
            <person name="Weitz H."/>
            <person name="Taylor A."/>
            <person name="Grigoriev I.V."/>
            <person name="Nagy L.G."/>
            <person name="Martin F."/>
            <person name="Kauserud H."/>
        </authorList>
    </citation>
    <scope>NUCLEOTIDE SEQUENCE</scope>
    <source>
        <strain evidence="2">CBHHK200</strain>
    </source>
</reference>
<evidence type="ECO:0008006" key="4">
    <source>
        <dbReference type="Google" id="ProtNLM"/>
    </source>
</evidence>
<evidence type="ECO:0000313" key="3">
    <source>
        <dbReference type="Proteomes" id="UP001218188"/>
    </source>
</evidence>
<organism evidence="2 3">
    <name type="scientific">Mycena alexandri</name>
    <dbReference type="NCBI Taxonomy" id="1745969"/>
    <lineage>
        <taxon>Eukaryota</taxon>
        <taxon>Fungi</taxon>
        <taxon>Dikarya</taxon>
        <taxon>Basidiomycota</taxon>
        <taxon>Agaricomycotina</taxon>
        <taxon>Agaricomycetes</taxon>
        <taxon>Agaricomycetidae</taxon>
        <taxon>Agaricales</taxon>
        <taxon>Marasmiineae</taxon>
        <taxon>Mycenaceae</taxon>
        <taxon>Mycena</taxon>
    </lineage>
</organism>
<proteinExistence type="predicted"/>
<evidence type="ECO:0000256" key="1">
    <source>
        <dbReference type="SAM" id="MobiDB-lite"/>
    </source>
</evidence>